<evidence type="ECO:0000256" key="1">
    <source>
        <dbReference type="ARBA" id="ARBA00007274"/>
    </source>
</evidence>
<evidence type="ECO:0000313" key="3">
    <source>
        <dbReference type="Proteomes" id="UP000238811"/>
    </source>
</evidence>
<comment type="caution">
    <text evidence="2">The sequence shown here is derived from an EMBL/GenBank/DDBJ whole genome shotgun (WGS) entry which is preliminary data.</text>
</comment>
<dbReference type="AlphaFoldDB" id="A0A2S9TR85"/>
<dbReference type="Gene3D" id="2.160.10.10">
    <property type="entry name" value="Hexapeptide repeat proteins"/>
    <property type="match status" value="1"/>
</dbReference>
<dbReference type="GO" id="GO:0016740">
    <property type="term" value="F:transferase activity"/>
    <property type="evidence" value="ECO:0007669"/>
    <property type="project" value="UniProtKB-KW"/>
</dbReference>
<dbReference type="SUPFAM" id="SSF51161">
    <property type="entry name" value="Trimeric LpxA-like enzymes"/>
    <property type="match status" value="1"/>
</dbReference>
<accession>A0A2S9TR85</accession>
<sequence>MNYKNELHRQLIELKQLLDEDTLNKYCRLNPFLENLTDWKQKGKLWFSEDKNITIYDSTTLVGHIDIGSNTWIGPFCSLDGTGGLRIGSNCSISAGTHIQSHDTVKWALSGGIEDYNYQKVEIGNNCFIGVNCVITAGIKIGNRCLVGAGAVVTKSFNDNSIIAGVPAKKIGEVLVSEDGKIEYKYFKDNKNAE</sequence>
<dbReference type="CDD" id="cd04647">
    <property type="entry name" value="LbH_MAT_like"/>
    <property type="match status" value="1"/>
</dbReference>
<dbReference type="Pfam" id="PF14602">
    <property type="entry name" value="Hexapep_2"/>
    <property type="match status" value="2"/>
</dbReference>
<dbReference type="InterPro" id="IPR011004">
    <property type="entry name" value="Trimer_LpxA-like_sf"/>
</dbReference>
<dbReference type="PANTHER" id="PTHR43300">
    <property type="entry name" value="ACETYLTRANSFERASE"/>
    <property type="match status" value="1"/>
</dbReference>
<dbReference type="InterPro" id="IPR001451">
    <property type="entry name" value="Hexapep"/>
</dbReference>
<dbReference type="InterPro" id="IPR050179">
    <property type="entry name" value="Trans_hexapeptide_repeat"/>
</dbReference>
<gene>
    <name evidence="2" type="ORF">CJ668_02500</name>
</gene>
<name>A0A2S9TR85_9BACT</name>
<keyword evidence="2" id="KW-0808">Transferase</keyword>
<evidence type="ECO:0000313" key="2">
    <source>
        <dbReference type="EMBL" id="PRN01357.1"/>
    </source>
</evidence>
<organism evidence="2 3">
    <name type="scientific">Aliarcobacter cryaerophilus</name>
    <dbReference type="NCBI Taxonomy" id="28198"/>
    <lineage>
        <taxon>Bacteria</taxon>
        <taxon>Pseudomonadati</taxon>
        <taxon>Campylobacterota</taxon>
        <taxon>Epsilonproteobacteria</taxon>
        <taxon>Campylobacterales</taxon>
        <taxon>Arcobacteraceae</taxon>
        <taxon>Aliarcobacter</taxon>
    </lineage>
</organism>
<protein>
    <submittedName>
        <fullName evidence="2">Acetyltransferase</fullName>
    </submittedName>
</protein>
<proteinExistence type="inferred from homology"/>
<dbReference type="Proteomes" id="UP000238811">
    <property type="component" value="Unassembled WGS sequence"/>
</dbReference>
<dbReference type="EMBL" id="NXGD01000002">
    <property type="protein sequence ID" value="PRN01357.1"/>
    <property type="molecule type" value="Genomic_DNA"/>
</dbReference>
<reference evidence="2 3" key="1">
    <citation type="submission" date="2017-09" db="EMBL/GenBank/DDBJ databases">
        <title>Reassesment of A. cryaerophilus.</title>
        <authorList>
            <person name="Perez-Cataluna A."/>
            <person name="Collado L."/>
            <person name="Salgado O."/>
            <person name="Lefinanco V."/>
            <person name="Figueras M.J."/>
        </authorList>
    </citation>
    <scope>NUCLEOTIDE SEQUENCE [LARGE SCALE GENOMIC DNA]</scope>
    <source>
        <strain evidence="2 3">LMG 10229</strain>
    </source>
</reference>
<comment type="similarity">
    <text evidence="1">Belongs to the transferase hexapeptide repeat family.</text>
</comment>
<dbReference type="PANTHER" id="PTHR43300:SF11">
    <property type="entry name" value="ACETYLTRANSFERASE RV3034C-RELATED"/>
    <property type="match status" value="1"/>
</dbReference>